<comment type="subunit">
    <text evidence="9">The complex comprises the extracytoplasmic solute receptor protein and the two transmembrane proteins.</text>
</comment>
<dbReference type="GeneID" id="77256207"/>
<gene>
    <name evidence="11" type="ORF">MARSALSMR5_02262</name>
</gene>
<keyword evidence="7 9" id="KW-0472">Membrane</keyword>
<dbReference type="Proteomes" id="UP000193100">
    <property type="component" value="Chromosome"/>
</dbReference>
<sequence>MSIVQGYCKAVTGLNRWLAVLASLLVFIMVAVISYEVVARYFFDAPTVWALELSTLLLGPYFMLAGPYLLHTAGHVNVDIVYGKLSARAAAIVDTGIYPVIGLIACVLIYQSIPVAVNSIESGETSFSSWNPAIWPAKTLIPVAFTLLLLQSIAETLQAIVRIRTGGGSAS</sequence>
<protein>
    <recommendedName>
        <fullName evidence="9">TRAP transporter small permease protein</fullName>
    </recommendedName>
</protein>
<dbReference type="InterPro" id="IPR007387">
    <property type="entry name" value="TRAP_DctQ"/>
</dbReference>
<keyword evidence="6 9" id="KW-1133">Transmembrane helix</keyword>
<evidence type="ECO:0000256" key="8">
    <source>
        <dbReference type="ARBA" id="ARBA00038436"/>
    </source>
</evidence>
<feature type="transmembrane region" description="Helical" evidence="9">
    <location>
        <begin position="91"/>
        <end position="113"/>
    </location>
</feature>
<feature type="domain" description="Tripartite ATP-independent periplasmic transporters DctQ component" evidence="10">
    <location>
        <begin position="29"/>
        <end position="160"/>
    </location>
</feature>
<feature type="transmembrane region" description="Helical" evidence="9">
    <location>
        <begin position="133"/>
        <end position="154"/>
    </location>
</feature>
<evidence type="ECO:0000256" key="2">
    <source>
        <dbReference type="ARBA" id="ARBA00022448"/>
    </source>
</evidence>
<evidence type="ECO:0000256" key="7">
    <source>
        <dbReference type="ARBA" id="ARBA00023136"/>
    </source>
</evidence>
<evidence type="ECO:0000256" key="6">
    <source>
        <dbReference type="ARBA" id="ARBA00022989"/>
    </source>
</evidence>
<dbReference type="Pfam" id="PF04290">
    <property type="entry name" value="DctQ"/>
    <property type="match status" value="1"/>
</dbReference>
<comment type="function">
    <text evidence="9">Part of the tripartite ATP-independent periplasmic (TRAP) transport system.</text>
</comment>
<keyword evidence="2 9" id="KW-0813">Transport</keyword>
<evidence type="ECO:0000313" key="11">
    <source>
        <dbReference type="EMBL" id="ARM84335.1"/>
    </source>
</evidence>
<evidence type="ECO:0000256" key="3">
    <source>
        <dbReference type="ARBA" id="ARBA00022475"/>
    </source>
</evidence>
<dbReference type="InterPro" id="IPR055348">
    <property type="entry name" value="DctQ"/>
</dbReference>
<feature type="transmembrane region" description="Helical" evidence="9">
    <location>
        <begin position="17"/>
        <end position="43"/>
    </location>
</feature>
<organism evidence="11 12">
    <name type="scientific">Marinobacter salarius</name>
    <dbReference type="NCBI Taxonomy" id="1420917"/>
    <lineage>
        <taxon>Bacteria</taxon>
        <taxon>Pseudomonadati</taxon>
        <taxon>Pseudomonadota</taxon>
        <taxon>Gammaproteobacteria</taxon>
        <taxon>Pseudomonadales</taxon>
        <taxon>Marinobacteraceae</taxon>
        <taxon>Marinobacter</taxon>
    </lineage>
</organism>
<accession>A0A1W6KA70</accession>
<feature type="transmembrane region" description="Helical" evidence="9">
    <location>
        <begin position="49"/>
        <end position="70"/>
    </location>
</feature>
<name>A0A1W6KA70_9GAMM</name>
<dbReference type="GO" id="GO:0005886">
    <property type="term" value="C:plasma membrane"/>
    <property type="evidence" value="ECO:0007669"/>
    <property type="project" value="UniProtKB-SubCell"/>
</dbReference>
<dbReference type="RefSeq" id="WP_075194823.1">
    <property type="nucleotide sequence ID" value="NZ_CP020931.1"/>
</dbReference>
<evidence type="ECO:0000259" key="10">
    <source>
        <dbReference type="Pfam" id="PF04290"/>
    </source>
</evidence>
<proteinExistence type="inferred from homology"/>
<evidence type="ECO:0000256" key="4">
    <source>
        <dbReference type="ARBA" id="ARBA00022519"/>
    </source>
</evidence>
<keyword evidence="5 9" id="KW-0812">Transmembrane</keyword>
<dbReference type="PANTHER" id="PTHR35011:SF4">
    <property type="entry name" value="SLL1102 PROTEIN"/>
    <property type="match status" value="1"/>
</dbReference>
<evidence type="ECO:0000313" key="12">
    <source>
        <dbReference type="Proteomes" id="UP000193100"/>
    </source>
</evidence>
<dbReference type="PANTHER" id="PTHR35011">
    <property type="entry name" value="2,3-DIKETO-L-GULONATE TRAP TRANSPORTER SMALL PERMEASE PROTEIN YIAM"/>
    <property type="match status" value="1"/>
</dbReference>
<evidence type="ECO:0000256" key="1">
    <source>
        <dbReference type="ARBA" id="ARBA00004429"/>
    </source>
</evidence>
<keyword evidence="4 9" id="KW-0997">Cell inner membrane</keyword>
<evidence type="ECO:0000256" key="5">
    <source>
        <dbReference type="ARBA" id="ARBA00022692"/>
    </source>
</evidence>
<evidence type="ECO:0000256" key="9">
    <source>
        <dbReference type="RuleBase" id="RU369079"/>
    </source>
</evidence>
<reference evidence="11 12" key="1">
    <citation type="submission" date="2017-04" db="EMBL/GenBank/DDBJ databases">
        <title>Genome Sequence of Marinobacter salarius strain SMR5 Isolated from a culture of the Diatom Skeletonema marinoi.</title>
        <authorList>
            <person name="Topel M."/>
            <person name="Pinder M.I.M."/>
            <person name="Johansson O.N."/>
            <person name="Kourtchenko O."/>
            <person name="Godhe A."/>
            <person name="Clarke A.K."/>
        </authorList>
    </citation>
    <scope>NUCLEOTIDE SEQUENCE [LARGE SCALE GENOMIC DNA]</scope>
    <source>
        <strain evidence="11 12">SMR5</strain>
    </source>
</reference>
<keyword evidence="3" id="KW-1003">Cell membrane</keyword>
<comment type="subcellular location">
    <subcellularLocation>
        <location evidence="1 9">Cell inner membrane</location>
        <topology evidence="1 9">Multi-pass membrane protein</topology>
    </subcellularLocation>
</comment>
<dbReference type="EMBL" id="CP020931">
    <property type="protein sequence ID" value="ARM84335.1"/>
    <property type="molecule type" value="Genomic_DNA"/>
</dbReference>
<comment type="similarity">
    <text evidence="8 9">Belongs to the TRAP transporter small permease family.</text>
</comment>
<dbReference type="GO" id="GO:0022857">
    <property type="term" value="F:transmembrane transporter activity"/>
    <property type="evidence" value="ECO:0007669"/>
    <property type="project" value="UniProtKB-UniRule"/>
</dbReference>
<dbReference type="AlphaFoldDB" id="A0A1W6KA70"/>